<comment type="similarity">
    <text evidence="1">Belongs to the PPR family. PCMP-H subfamily.</text>
</comment>
<dbReference type="InterPro" id="IPR046849">
    <property type="entry name" value="E2_motif"/>
</dbReference>
<dbReference type="FunFam" id="1.25.40.10:FF:000690">
    <property type="entry name" value="Pentatricopeptide repeat-containing protein"/>
    <property type="match status" value="1"/>
</dbReference>
<dbReference type="InterPro" id="IPR011990">
    <property type="entry name" value="TPR-like_helical_dom_sf"/>
</dbReference>
<dbReference type="GO" id="GO:0003729">
    <property type="term" value="F:mRNA binding"/>
    <property type="evidence" value="ECO:0007669"/>
    <property type="project" value="UniProtKB-ARBA"/>
</dbReference>
<sequence>MMHANVVKLGFESDMFVQTAFLEMYGKSGDFNAARRVFDEMPERDLVAYNTMLAEYVGCGDITEAQRLFDDMPERDLVSWNTMINGYATRGDLFAARQMFDRSNERDLISWSSIISAYAQCRKSSEALRLFHEMQMHDIVPDKVTMVSVLSSCGDIGALSMGKSIHRFIERTGIEVDIRLGTSLIDMYSKCGDIENSLRVFHSLPKRDALCWSAMIVGLANHGLSEDAFQNFYNMMKEDIQPNDVTFVGVLSACNHAGLLGEGRALFNSMRDVYGINPKLEHYGCMVDLLGRSGLIEEAWRLVKSMPFEPDAIIWRSLLGACHIHKNAYVAEEAVKNLFELEPQVDGHYVLLSNIYAQANQWDDVAKVRKWMRVGNIVRVPGSSSIELENVVYEFVTGERSHPKSSQMYKMLEDITDHLRNVGYRPMTGLVLQDVDDQ</sequence>
<keyword evidence="4" id="KW-0378">Hydrolase</keyword>
<gene>
    <name evidence="4" type="primary">PCMP-H33</name>
    <name evidence="4" type="ORF">AXF42_Ash000551</name>
</gene>
<feature type="repeat" description="PPR" evidence="3">
    <location>
        <begin position="107"/>
        <end position="141"/>
    </location>
</feature>
<feature type="repeat" description="PPR" evidence="3">
    <location>
        <begin position="208"/>
        <end position="242"/>
    </location>
</feature>
<dbReference type="Proteomes" id="UP000236161">
    <property type="component" value="Unassembled WGS sequence"/>
</dbReference>
<dbReference type="GO" id="GO:0009451">
    <property type="term" value="P:RNA modification"/>
    <property type="evidence" value="ECO:0007669"/>
    <property type="project" value="InterPro"/>
</dbReference>
<keyword evidence="2" id="KW-0677">Repeat</keyword>
<dbReference type="EMBL" id="KZ451982">
    <property type="protein sequence ID" value="PKA54716.1"/>
    <property type="molecule type" value="Genomic_DNA"/>
</dbReference>
<dbReference type="AlphaFoldDB" id="A0A2I0AGU3"/>
<dbReference type="PANTHER" id="PTHR47926">
    <property type="entry name" value="PENTATRICOPEPTIDE REPEAT-CONTAINING PROTEIN"/>
    <property type="match status" value="1"/>
</dbReference>
<dbReference type="InterPro" id="IPR002885">
    <property type="entry name" value="PPR_rpt"/>
</dbReference>
<dbReference type="NCBIfam" id="TIGR00756">
    <property type="entry name" value="PPR"/>
    <property type="match status" value="6"/>
</dbReference>
<organism evidence="4 5">
    <name type="scientific">Apostasia shenzhenica</name>
    <dbReference type="NCBI Taxonomy" id="1088818"/>
    <lineage>
        <taxon>Eukaryota</taxon>
        <taxon>Viridiplantae</taxon>
        <taxon>Streptophyta</taxon>
        <taxon>Embryophyta</taxon>
        <taxon>Tracheophyta</taxon>
        <taxon>Spermatophyta</taxon>
        <taxon>Magnoliopsida</taxon>
        <taxon>Liliopsida</taxon>
        <taxon>Asparagales</taxon>
        <taxon>Orchidaceae</taxon>
        <taxon>Apostasioideae</taxon>
        <taxon>Apostasia</taxon>
    </lineage>
</organism>
<evidence type="ECO:0000313" key="4">
    <source>
        <dbReference type="EMBL" id="PKA54716.1"/>
    </source>
</evidence>
<dbReference type="InterPro" id="IPR046960">
    <property type="entry name" value="PPR_At4g14850-like_plant"/>
</dbReference>
<dbReference type="Pfam" id="PF20430">
    <property type="entry name" value="Eplus_motif"/>
    <property type="match status" value="1"/>
</dbReference>
<dbReference type="PROSITE" id="PS51375">
    <property type="entry name" value="PPR"/>
    <property type="match status" value="4"/>
</dbReference>
<dbReference type="Pfam" id="PF13041">
    <property type="entry name" value="PPR_2"/>
    <property type="match status" value="2"/>
</dbReference>
<feature type="repeat" description="PPR" evidence="3">
    <location>
        <begin position="45"/>
        <end position="79"/>
    </location>
</feature>
<proteinExistence type="inferred from homology"/>
<evidence type="ECO:0000313" key="5">
    <source>
        <dbReference type="Proteomes" id="UP000236161"/>
    </source>
</evidence>
<dbReference type="Gene3D" id="1.25.40.10">
    <property type="entry name" value="Tetratricopeptide repeat domain"/>
    <property type="match status" value="3"/>
</dbReference>
<evidence type="ECO:0000256" key="1">
    <source>
        <dbReference type="ARBA" id="ARBA00006643"/>
    </source>
</evidence>
<evidence type="ECO:0000256" key="2">
    <source>
        <dbReference type="ARBA" id="ARBA00022737"/>
    </source>
</evidence>
<reference evidence="4 5" key="1">
    <citation type="journal article" date="2017" name="Nature">
        <title>The Apostasia genome and the evolution of orchids.</title>
        <authorList>
            <person name="Zhang G.Q."/>
            <person name="Liu K.W."/>
            <person name="Li Z."/>
            <person name="Lohaus R."/>
            <person name="Hsiao Y.Y."/>
            <person name="Niu S.C."/>
            <person name="Wang J.Y."/>
            <person name="Lin Y.C."/>
            <person name="Xu Q."/>
            <person name="Chen L.J."/>
            <person name="Yoshida K."/>
            <person name="Fujiwara S."/>
            <person name="Wang Z.W."/>
            <person name="Zhang Y.Q."/>
            <person name="Mitsuda N."/>
            <person name="Wang M."/>
            <person name="Liu G.H."/>
            <person name="Pecoraro L."/>
            <person name="Huang H.X."/>
            <person name="Xiao X.J."/>
            <person name="Lin M."/>
            <person name="Wu X.Y."/>
            <person name="Wu W.L."/>
            <person name="Chen Y.Y."/>
            <person name="Chang S.B."/>
            <person name="Sakamoto S."/>
            <person name="Ohme-Takagi M."/>
            <person name="Yagi M."/>
            <person name="Zeng S.J."/>
            <person name="Shen C.Y."/>
            <person name="Yeh C.M."/>
            <person name="Luo Y.B."/>
            <person name="Tsai W.C."/>
            <person name="Van de Peer Y."/>
            <person name="Liu Z.J."/>
        </authorList>
    </citation>
    <scope>NUCLEOTIDE SEQUENCE [LARGE SCALE GENOMIC DNA]</scope>
    <source>
        <strain evidence="5">cv. Shenzhen</strain>
        <tissue evidence="4">Stem</tissue>
    </source>
</reference>
<dbReference type="OrthoDB" id="750171at2759"/>
<dbReference type="Pfam" id="PF20431">
    <property type="entry name" value="E_motif"/>
    <property type="match status" value="1"/>
</dbReference>
<dbReference type="EC" id="3.6.1.-" evidence="4"/>
<feature type="repeat" description="PPR" evidence="3">
    <location>
        <begin position="14"/>
        <end position="44"/>
    </location>
</feature>
<dbReference type="InterPro" id="IPR046848">
    <property type="entry name" value="E_motif"/>
</dbReference>
<dbReference type="Pfam" id="PF01535">
    <property type="entry name" value="PPR"/>
    <property type="match status" value="5"/>
</dbReference>
<dbReference type="GO" id="GO:0016787">
    <property type="term" value="F:hydrolase activity"/>
    <property type="evidence" value="ECO:0007669"/>
    <property type="project" value="UniProtKB-KW"/>
</dbReference>
<evidence type="ECO:0000256" key="3">
    <source>
        <dbReference type="PROSITE-ProRule" id="PRU00708"/>
    </source>
</evidence>
<keyword evidence="5" id="KW-1185">Reference proteome</keyword>
<protein>
    <submittedName>
        <fullName evidence="4">Pentatricopeptide repeat-containing protein</fullName>
        <ecNumber evidence="4">3.6.1.-</ecNumber>
    </submittedName>
</protein>
<name>A0A2I0AGU3_9ASPA</name>
<dbReference type="PANTHER" id="PTHR47926:SF344">
    <property type="entry name" value="OS07G0636900 PROTEIN"/>
    <property type="match status" value="1"/>
</dbReference>
<accession>A0A2I0AGU3</accession>